<keyword evidence="3" id="KW-0067">ATP-binding</keyword>
<dbReference type="PANTHER" id="PTHR23159:SF31">
    <property type="entry name" value="CENTROSOME-ASSOCIATED PROTEIN CEP250 ISOFORM X1"/>
    <property type="match status" value="1"/>
</dbReference>
<evidence type="ECO:0000313" key="4">
    <source>
        <dbReference type="Proteomes" id="UP001348817"/>
    </source>
</evidence>
<dbReference type="Pfam" id="PF12128">
    <property type="entry name" value="DUF3584"/>
    <property type="match status" value="1"/>
</dbReference>
<name>A0AAU9CAQ4_9BACT</name>
<protein>
    <submittedName>
        <fullName evidence="3">ATP-binding protein</fullName>
    </submittedName>
</protein>
<gene>
    <name evidence="3" type="ORF">FUAX_16780</name>
</gene>
<feature type="coiled-coil region" evidence="1">
    <location>
        <begin position="594"/>
        <end position="685"/>
    </location>
</feature>
<proteinExistence type="predicted"/>
<keyword evidence="3" id="KW-0547">Nucleotide-binding</keyword>
<dbReference type="EMBL" id="AP025314">
    <property type="protein sequence ID" value="BDD09246.1"/>
    <property type="molecule type" value="Genomic_DNA"/>
</dbReference>
<dbReference type="InterPro" id="IPR021979">
    <property type="entry name" value="DUF3584"/>
</dbReference>
<accession>A0AAU9CAQ4</accession>
<feature type="coiled-coil region" evidence="1">
    <location>
        <begin position="505"/>
        <end position="543"/>
    </location>
</feature>
<feature type="coiled-coil region" evidence="1">
    <location>
        <begin position="719"/>
        <end position="807"/>
    </location>
</feature>
<feature type="region of interest" description="Disordered" evidence="2">
    <location>
        <begin position="411"/>
        <end position="443"/>
    </location>
</feature>
<evidence type="ECO:0000313" key="3">
    <source>
        <dbReference type="EMBL" id="BDD09246.1"/>
    </source>
</evidence>
<dbReference type="RefSeq" id="WP_338394459.1">
    <property type="nucleotide sequence ID" value="NZ_AP025314.1"/>
</dbReference>
<dbReference type="KEGG" id="fax:FUAX_16780"/>
<dbReference type="InterPro" id="IPR027417">
    <property type="entry name" value="P-loop_NTPase"/>
</dbReference>
<organism evidence="3 4">
    <name type="scientific">Fulvitalea axinellae</name>
    <dbReference type="NCBI Taxonomy" id="1182444"/>
    <lineage>
        <taxon>Bacteria</taxon>
        <taxon>Pseudomonadati</taxon>
        <taxon>Bacteroidota</taxon>
        <taxon>Cytophagia</taxon>
        <taxon>Cytophagales</taxon>
        <taxon>Persicobacteraceae</taxon>
        <taxon>Fulvitalea</taxon>
    </lineage>
</organism>
<dbReference type="Proteomes" id="UP001348817">
    <property type="component" value="Chromosome"/>
</dbReference>
<evidence type="ECO:0000256" key="2">
    <source>
        <dbReference type="SAM" id="MobiDB-lite"/>
    </source>
</evidence>
<keyword evidence="4" id="KW-1185">Reference proteome</keyword>
<keyword evidence="1" id="KW-0175">Coiled coil</keyword>
<reference evidence="3 4" key="1">
    <citation type="submission" date="2021-12" db="EMBL/GenBank/DDBJ databases">
        <title>Genome sequencing of bacteria with rrn-lacking chromosome and rrn-plasmid.</title>
        <authorList>
            <person name="Anda M."/>
            <person name="Iwasaki W."/>
        </authorList>
    </citation>
    <scope>NUCLEOTIDE SEQUENCE [LARGE SCALE GENOMIC DNA]</scope>
    <source>
        <strain evidence="3 4">DSM 100852</strain>
    </source>
</reference>
<evidence type="ECO:0000256" key="1">
    <source>
        <dbReference type="SAM" id="Coils"/>
    </source>
</evidence>
<dbReference type="GO" id="GO:0005524">
    <property type="term" value="F:ATP binding"/>
    <property type="evidence" value="ECO:0007669"/>
    <property type="project" value="UniProtKB-KW"/>
</dbReference>
<dbReference type="AlphaFoldDB" id="A0AAU9CAQ4"/>
<dbReference type="PANTHER" id="PTHR23159">
    <property type="entry name" value="CENTROSOMAL PROTEIN 2"/>
    <property type="match status" value="1"/>
</dbReference>
<sequence length="1223" mass="142040">MKRHLNRIVMINSASVPYGEVELDGNIHFVGSNGFGKTTVLRAILFFYNPSVDKRALGIREDQKSFSGYYFAEDGSYMLYEVNMETGPYTIIVYKKGGKLHFRFIDSPYDKNLFLTDYKADSQEKIWKRLEEKGINFSDELQRYADFRNVLYGSTGNKALKKYSIFQTKEGINKRRTANIPQLISNIFRTSKLDSRHIKKSIIDAVFEQDIRPLDLSTLERQLAKFRVDYRDMDAYEQNEDLAKEILAMNDRSETLATEMNQSAGRLGLALKNVTARLDFLEKDIEHRKAEIDKEEARLKESEKSFTEKKDELNAEIAVLKRDLDEITRLKEQYKGRNIDEALRRVENKSMLEQELERLKKDLQDATGDIDDVRQLYKNKHERLDIEKSRAEREFEDRASVIKNAFSEDVAKANSEAENRKQRLDESVAEDRQDLGEQLDEAKEAVSKSRYDLKDFERDKAQSPEKDSIKKKIQEAKQFLVKSAHAIKLKEQVIKSEETAYGLSLDNLEQRFESARKALAQKAEKLEKELAEAQKRQENYKGSLLEFLNEAKPGWKSDLGKICRPEILYKKDLNPQVSDESQTVFGVTLDLEKVEQSHEDFENLTEKVNALTDTLEKTKRKIDALASEREKELAELREKYQAPVAEAKREIEKIRLEREKSEQQAKELELELDSLSAKLEREKVGLKKELLDQLALDQEREQMAKNRLTALTAKLRKGYEDADERKAKQREEAKNARVSALAELENAKAETLKKLASEKEAIQEEFENLLDGKGFDPEKIREKEARVNQLSEELRLIRDDSEKLVEQYFYNKERLFDKEDSFRSRLDEVSKKLMDTNVANEEKNRSANKKLDANKEKLFALHHERNEFSVAITQDYEEFKQSGLGAYERLREQIENVEGENSSETDIKGLIRLITSHYNHLSVTVAEMQKKIHKFTGFFSQGNFLNFPTSKQFETDTDFGRFVRGRLRPFIENESIRQARTQLEKMHSELIADIAHDIKDFSSKTSEISSTIKQLNKDFKSTNFVGVVKNIQLDYRENNLGIVNILKRVKRFAEENNYSAQADFFKQNRSQEIDQASVKLLNKLKNAIDNERKKTVSVEDTFNLWFRIEENNNDTGWVEKLSNVGSEGTDVLVKAMIYITLLNVFKVNAFKADDSYLIHCMIDEVGKLSDRYLRELIEYTNSKNIRLIFGSPNENDPLIYQHVYKLHRQSGKVRIVELVGEAS</sequence>
<dbReference type="SUPFAM" id="SSF52540">
    <property type="entry name" value="P-loop containing nucleoside triphosphate hydrolases"/>
    <property type="match status" value="1"/>
</dbReference>